<sequence length="478" mass="54638">MMKINKLYTQPETFPPVHFFSGINLIIGEPNPTSNKTNGVGKTLLIEFINFCLLKEYKYSRVSKIPSSSYPSETTICLDIEINNIDYTIKRNIKNHNEPKINYLGYEKIFDNLQDACDFLTIKLFSNNPTGETPSFRSLMGPLIRDEGSEFKSIVDCYDTNIKAPTNLTPHLYFFGLKINNYKEVKKIISEIDKSTKIKAKLKNDIELLSGVSVSKAKAELNEINSQVETINAEMESLNNNASYELIKDEVTNIEISIESLRNRKYILKSELKKINLLSGDNYINDSEVVDIYNKFKNGLGTALSKELSEVISFKKSIDNFQSKILNERKSVISNEIVEIDETLKSATSMYAEKMKTLDVSGSLINLKQLILTHQSKIEEQSMLSAMLKKYKEEDDEIKHKKSEKSALIVDIDLDIGNNKATIEDFQETILIMHEYIFGNKKGYFEISTNEKKSILDFTLRIDDDGSHSNEREKVFFL</sequence>
<dbReference type="InterPro" id="IPR027417">
    <property type="entry name" value="P-loop_NTPase"/>
</dbReference>
<reference evidence="3" key="1">
    <citation type="submission" date="2016-05" db="EMBL/GenBank/DDBJ databases">
        <authorList>
            <person name="Cock P.J.A."/>
            <person name="Cock P.J.A."/>
        </authorList>
    </citation>
    <scope>NUCLEOTIDE SEQUENCE</scope>
    <source>
        <strain evidence="3">PWN146_assembly</strain>
    </source>
</reference>
<dbReference type="Pfam" id="PF13476">
    <property type="entry name" value="AAA_23"/>
    <property type="match status" value="1"/>
</dbReference>
<feature type="domain" description="Rad50/SbcC-type AAA" evidence="2">
    <location>
        <begin position="17"/>
        <end position="239"/>
    </location>
</feature>
<dbReference type="AlphaFoldDB" id="A0A1C3HKX0"/>
<evidence type="ECO:0000256" key="1">
    <source>
        <dbReference type="SAM" id="Coils"/>
    </source>
</evidence>
<keyword evidence="1" id="KW-0175">Coiled coil</keyword>
<evidence type="ECO:0000259" key="2">
    <source>
        <dbReference type="Pfam" id="PF13476"/>
    </source>
</evidence>
<evidence type="ECO:0000313" key="3">
    <source>
        <dbReference type="EMBL" id="SAY45691.1"/>
    </source>
</evidence>
<protein>
    <recommendedName>
        <fullName evidence="2">Rad50/SbcC-type AAA domain-containing protein</fullName>
    </recommendedName>
</protein>
<accession>A0A1C3HKX0</accession>
<feature type="coiled-coil region" evidence="1">
    <location>
        <begin position="214"/>
        <end position="264"/>
    </location>
</feature>
<dbReference type="GO" id="GO:0006302">
    <property type="term" value="P:double-strand break repair"/>
    <property type="evidence" value="ECO:0007669"/>
    <property type="project" value="InterPro"/>
</dbReference>
<dbReference type="GO" id="GO:0016887">
    <property type="term" value="F:ATP hydrolysis activity"/>
    <property type="evidence" value="ECO:0007669"/>
    <property type="project" value="InterPro"/>
</dbReference>
<dbReference type="InterPro" id="IPR038729">
    <property type="entry name" value="Rad50/SbcC_AAA"/>
</dbReference>
<gene>
    <name evidence="3" type="ORF">PWN146_04427</name>
</gene>
<dbReference type="Gene3D" id="3.40.50.300">
    <property type="entry name" value="P-loop containing nucleotide triphosphate hydrolases"/>
    <property type="match status" value="1"/>
</dbReference>
<name>A0A1C3HKX0_SERMA</name>
<organism evidence="3">
    <name type="scientific">Serratia marcescens</name>
    <dbReference type="NCBI Taxonomy" id="615"/>
    <lineage>
        <taxon>Bacteria</taxon>
        <taxon>Pseudomonadati</taxon>
        <taxon>Pseudomonadota</taxon>
        <taxon>Gammaproteobacteria</taxon>
        <taxon>Enterobacterales</taxon>
        <taxon>Yersiniaceae</taxon>
        <taxon>Serratia</taxon>
    </lineage>
</organism>
<proteinExistence type="predicted"/>
<dbReference type="EMBL" id="LT575490">
    <property type="protein sequence ID" value="SAY45691.1"/>
    <property type="molecule type" value="Genomic_DNA"/>
</dbReference>